<gene>
    <name evidence="2" type="ORF">EJ05DRAFT_503487</name>
</gene>
<dbReference type="InterPro" id="IPR011333">
    <property type="entry name" value="SKP1/BTB/POZ_sf"/>
</dbReference>
<dbReference type="OrthoDB" id="1022638at2759"/>
<reference evidence="2" key="1">
    <citation type="journal article" date="2020" name="Stud. Mycol.">
        <title>101 Dothideomycetes genomes: a test case for predicting lifestyles and emergence of pathogens.</title>
        <authorList>
            <person name="Haridas S."/>
            <person name="Albert R."/>
            <person name="Binder M."/>
            <person name="Bloem J."/>
            <person name="Labutti K."/>
            <person name="Salamov A."/>
            <person name="Andreopoulos B."/>
            <person name="Baker S."/>
            <person name="Barry K."/>
            <person name="Bills G."/>
            <person name="Bluhm B."/>
            <person name="Cannon C."/>
            <person name="Castanera R."/>
            <person name="Culley D."/>
            <person name="Daum C."/>
            <person name="Ezra D."/>
            <person name="Gonzalez J."/>
            <person name="Henrissat B."/>
            <person name="Kuo A."/>
            <person name="Liang C."/>
            <person name="Lipzen A."/>
            <person name="Lutzoni F."/>
            <person name="Magnuson J."/>
            <person name="Mondo S."/>
            <person name="Nolan M."/>
            <person name="Ohm R."/>
            <person name="Pangilinan J."/>
            <person name="Park H.-J."/>
            <person name="Ramirez L."/>
            <person name="Alfaro M."/>
            <person name="Sun H."/>
            <person name="Tritt A."/>
            <person name="Yoshinaga Y."/>
            <person name="Zwiers L.-H."/>
            <person name="Turgeon B."/>
            <person name="Goodwin S."/>
            <person name="Spatafora J."/>
            <person name="Crous P."/>
            <person name="Grigoriev I."/>
        </authorList>
    </citation>
    <scope>NUCLEOTIDE SEQUENCE</scope>
    <source>
        <strain evidence="2">CBS 121739</strain>
    </source>
</reference>
<sequence length="304" mass="33828">MASLSEITKMADRPLNELLTHDLVDIYVGPLSTHWILHEKLLCARSLFFRRAFYTSHKRTSTSTPSKSPRSQTPSSTTHDQDKPPSPPPSTTKTLYLPTDDTTAFQTLTSWLYSATIPHPRSESDLTPLFDLYLMGTKWGMPTLTVQALEAVRSWYADNGTYPSLRRVQYVCAGTEPGDAMRGFVVGCVARGLALGEVGGLPGHWERALRRDGGLGVEVLLCVRGWGVKGVDVPDLRRGDGGVVKGEKEQEKEEKELKKEENKEENEEEEQEEEEKAEDEDGQAFNMKALNKELPNGLVNGHAE</sequence>
<feature type="compositionally biased region" description="Acidic residues" evidence="1">
    <location>
        <begin position="263"/>
        <end position="282"/>
    </location>
</feature>
<protein>
    <recommendedName>
        <fullName evidence="4">BTB domain-containing protein</fullName>
    </recommendedName>
</protein>
<feature type="region of interest" description="Disordered" evidence="1">
    <location>
        <begin position="59"/>
        <end position="97"/>
    </location>
</feature>
<evidence type="ECO:0000313" key="3">
    <source>
        <dbReference type="Proteomes" id="UP000799437"/>
    </source>
</evidence>
<feature type="compositionally biased region" description="Low complexity" evidence="1">
    <location>
        <begin position="61"/>
        <end position="78"/>
    </location>
</feature>
<keyword evidence="3" id="KW-1185">Reference proteome</keyword>
<name>A0A6A6VX57_9PEZI</name>
<dbReference type="AlphaFoldDB" id="A0A6A6VX57"/>
<evidence type="ECO:0008006" key="4">
    <source>
        <dbReference type="Google" id="ProtNLM"/>
    </source>
</evidence>
<evidence type="ECO:0000313" key="2">
    <source>
        <dbReference type="EMBL" id="KAF2755182.1"/>
    </source>
</evidence>
<accession>A0A6A6VX57</accession>
<feature type="compositionally biased region" description="Basic and acidic residues" evidence="1">
    <location>
        <begin position="237"/>
        <end position="262"/>
    </location>
</feature>
<dbReference type="Proteomes" id="UP000799437">
    <property type="component" value="Unassembled WGS sequence"/>
</dbReference>
<dbReference type="RefSeq" id="XP_033597633.1">
    <property type="nucleotide sequence ID" value="XM_033747428.1"/>
</dbReference>
<feature type="region of interest" description="Disordered" evidence="1">
    <location>
        <begin position="237"/>
        <end position="304"/>
    </location>
</feature>
<dbReference type="EMBL" id="ML996578">
    <property type="protein sequence ID" value="KAF2755182.1"/>
    <property type="molecule type" value="Genomic_DNA"/>
</dbReference>
<dbReference type="SUPFAM" id="SSF54695">
    <property type="entry name" value="POZ domain"/>
    <property type="match status" value="1"/>
</dbReference>
<dbReference type="GeneID" id="54488482"/>
<dbReference type="Gene3D" id="3.30.710.10">
    <property type="entry name" value="Potassium Channel Kv1.1, Chain A"/>
    <property type="match status" value="1"/>
</dbReference>
<organism evidence="2 3">
    <name type="scientific">Pseudovirgaria hyperparasitica</name>
    <dbReference type="NCBI Taxonomy" id="470096"/>
    <lineage>
        <taxon>Eukaryota</taxon>
        <taxon>Fungi</taxon>
        <taxon>Dikarya</taxon>
        <taxon>Ascomycota</taxon>
        <taxon>Pezizomycotina</taxon>
        <taxon>Dothideomycetes</taxon>
        <taxon>Dothideomycetes incertae sedis</taxon>
        <taxon>Acrospermales</taxon>
        <taxon>Acrospermaceae</taxon>
        <taxon>Pseudovirgaria</taxon>
    </lineage>
</organism>
<evidence type="ECO:0000256" key="1">
    <source>
        <dbReference type="SAM" id="MobiDB-lite"/>
    </source>
</evidence>
<proteinExistence type="predicted"/>